<dbReference type="InterPro" id="IPR019772">
    <property type="entry name" value="Ferrochelatase_AS"/>
</dbReference>
<dbReference type="HAMAP" id="MF_00323">
    <property type="entry name" value="Ferrochelatase"/>
    <property type="match status" value="1"/>
</dbReference>
<accession>A0A6J7I8Z0</accession>
<dbReference type="PROSITE" id="PS00534">
    <property type="entry name" value="FERROCHELATASE"/>
    <property type="match status" value="1"/>
</dbReference>
<organism evidence="6">
    <name type="scientific">freshwater metagenome</name>
    <dbReference type="NCBI Taxonomy" id="449393"/>
    <lineage>
        <taxon>unclassified sequences</taxon>
        <taxon>metagenomes</taxon>
        <taxon>ecological metagenomes</taxon>
    </lineage>
</organism>
<keyword evidence="4" id="KW-0456">Lyase</keyword>
<dbReference type="InterPro" id="IPR001015">
    <property type="entry name" value="Ferrochelatase"/>
</dbReference>
<evidence type="ECO:0000256" key="1">
    <source>
        <dbReference type="ARBA" id="ARBA00004744"/>
    </source>
</evidence>
<dbReference type="CDD" id="cd00419">
    <property type="entry name" value="Ferrochelatase_C"/>
    <property type="match status" value="1"/>
</dbReference>
<dbReference type="InterPro" id="IPR033659">
    <property type="entry name" value="Ferrochelatase_N"/>
</dbReference>
<comment type="pathway">
    <text evidence="1">Porphyrin-containing compound metabolism; protoheme biosynthesis.</text>
</comment>
<evidence type="ECO:0000256" key="4">
    <source>
        <dbReference type="ARBA" id="ARBA00023239"/>
    </source>
</evidence>
<dbReference type="EMBL" id="CAFBMR010000105">
    <property type="protein sequence ID" value="CAB4927102.1"/>
    <property type="molecule type" value="Genomic_DNA"/>
</dbReference>
<evidence type="ECO:0000256" key="5">
    <source>
        <dbReference type="ARBA" id="ARBA00023244"/>
    </source>
</evidence>
<evidence type="ECO:0000256" key="3">
    <source>
        <dbReference type="ARBA" id="ARBA00023133"/>
    </source>
</evidence>
<dbReference type="UniPathway" id="UPA00252"/>
<gene>
    <name evidence="6" type="ORF">UFOPK3610_01735</name>
</gene>
<dbReference type="PANTHER" id="PTHR11108:SF1">
    <property type="entry name" value="FERROCHELATASE, MITOCHONDRIAL"/>
    <property type="match status" value="1"/>
</dbReference>
<evidence type="ECO:0000313" key="6">
    <source>
        <dbReference type="EMBL" id="CAB4927102.1"/>
    </source>
</evidence>
<dbReference type="PANTHER" id="PTHR11108">
    <property type="entry name" value="FERROCHELATASE"/>
    <property type="match status" value="1"/>
</dbReference>
<proteinExistence type="inferred from homology"/>
<sequence length="334" mass="35826">MTHDAILLISFGGPEGPDDVMPFLENVTRGRGIPRERLEAVAHHYYALGGVSPINAQNRELISALRDELASLDVDLPIYWGNRNWQPMLADTLREIAAAGHRRVLGLTTSAYSSYSGCRQYQENLKDALAETGLTDTLSIDLIGQYFELPGFVSPVADAVVSAVRELTGPVRILFTTHSIPTAMGETSGPPNARGAYVRQHETVAAAVMEQVRDVLGEELTSALVFQSRSGPPQVPWLEPDINDAITSAAAEVVAGVVVVPIGFISDHVEVIWDLDHEAADTAESLGVGFRRVPTVGIDPRFVGDLAAKVSASLRSGSGKVCPGDCCPNPRPRP</sequence>
<dbReference type="GO" id="GO:0006783">
    <property type="term" value="P:heme biosynthetic process"/>
    <property type="evidence" value="ECO:0007669"/>
    <property type="project" value="UniProtKB-KW"/>
</dbReference>
<dbReference type="Pfam" id="PF00762">
    <property type="entry name" value="Ferrochelatase"/>
    <property type="match status" value="1"/>
</dbReference>
<dbReference type="CDD" id="cd03411">
    <property type="entry name" value="Ferrochelatase_N"/>
    <property type="match status" value="1"/>
</dbReference>
<dbReference type="SUPFAM" id="SSF53800">
    <property type="entry name" value="Chelatase"/>
    <property type="match status" value="1"/>
</dbReference>
<evidence type="ECO:0000256" key="2">
    <source>
        <dbReference type="ARBA" id="ARBA00023004"/>
    </source>
</evidence>
<dbReference type="Gene3D" id="3.40.50.1400">
    <property type="match status" value="2"/>
</dbReference>
<reference evidence="6" key="1">
    <citation type="submission" date="2020-05" db="EMBL/GenBank/DDBJ databases">
        <authorList>
            <person name="Chiriac C."/>
            <person name="Salcher M."/>
            <person name="Ghai R."/>
            <person name="Kavagutti S V."/>
        </authorList>
    </citation>
    <scope>NUCLEOTIDE SEQUENCE</scope>
</reference>
<dbReference type="GO" id="GO:0004325">
    <property type="term" value="F:ferrochelatase activity"/>
    <property type="evidence" value="ECO:0007669"/>
    <property type="project" value="InterPro"/>
</dbReference>
<name>A0A6J7I8Z0_9ZZZZ</name>
<dbReference type="InterPro" id="IPR033644">
    <property type="entry name" value="Ferrochelatase_C"/>
</dbReference>
<keyword evidence="3" id="KW-0350">Heme biosynthesis</keyword>
<protein>
    <submittedName>
        <fullName evidence="6">Unannotated protein</fullName>
    </submittedName>
</protein>
<dbReference type="AlphaFoldDB" id="A0A6J7I8Z0"/>
<keyword evidence="5" id="KW-0627">Porphyrin biosynthesis</keyword>
<dbReference type="NCBIfam" id="NF000689">
    <property type="entry name" value="PRK00035.2-1"/>
    <property type="match status" value="1"/>
</dbReference>
<keyword evidence="2" id="KW-0408">Iron</keyword>